<dbReference type="InterPro" id="IPR050072">
    <property type="entry name" value="Peptidase_M20A"/>
</dbReference>
<keyword evidence="5" id="KW-0732">Signal</keyword>
<comment type="caution">
    <text evidence="7">The sequence shown here is derived from an EMBL/GenBank/DDBJ whole genome shotgun (WGS) entry which is preliminary data.</text>
</comment>
<dbReference type="Pfam" id="PF07687">
    <property type="entry name" value="M20_dimer"/>
    <property type="match status" value="1"/>
</dbReference>
<sequence length="435" mass="46770">MWRFRNIAKLNIILGALAFGSAANLQAQQLSATEKKILATVTQNMPATEKLLEQVVNINSGTLNVAGVKEVGNVFGKELTSLGFTTTWLPMPDSMRRAGHLVAQRKGHKGKKLLLLGHLDTVFEPDMPPNPYQRLNDSTATGQGVNDMKGGDVVIIAALKALAAHGLLKNTAITVYFTGDEENSGKPTRISRQDFINRAKESEVALAFEYAADLHTVATARRGSSSWELQVTGQQRHSSTIFSSDAGYGAIFEASRILNDFRKKLSQEKYLTFSPGLVAGGTEVKMGNGRAEAIGKTNIIAPQVKVSGDLRFLTENQKEKARTHMKEIVAQHLPGTSAQITFSDGIPAMEPTKANIQLARLVSDISEDMGLGKVKAGDPGARGAGDISYIAAYVPGLDGLGVTGKGAHAPGETINLKELPLLIQRTALLLYRLTR</sequence>
<dbReference type="Gene3D" id="3.30.70.360">
    <property type="match status" value="1"/>
</dbReference>
<dbReference type="GO" id="GO:0016787">
    <property type="term" value="F:hydrolase activity"/>
    <property type="evidence" value="ECO:0007669"/>
    <property type="project" value="UniProtKB-KW"/>
</dbReference>
<keyword evidence="4" id="KW-0862">Zinc</keyword>
<dbReference type="SUPFAM" id="SSF53187">
    <property type="entry name" value="Zn-dependent exopeptidases"/>
    <property type="match status" value="1"/>
</dbReference>
<feature type="chain" id="PRO_5024423963" evidence="5">
    <location>
        <begin position="28"/>
        <end position="435"/>
    </location>
</feature>
<dbReference type="InterPro" id="IPR001261">
    <property type="entry name" value="ArgE/DapE_CS"/>
</dbReference>
<feature type="signal peptide" evidence="5">
    <location>
        <begin position="1"/>
        <end position="27"/>
    </location>
</feature>
<dbReference type="GO" id="GO:0046872">
    <property type="term" value="F:metal ion binding"/>
    <property type="evidence" value="ECO:0007669"/>
    <property type="project" value="UniProtKB-KW"/>
</dbReference>
<keyword evidence="2" id="KW-0479">Metal-binding</keyword>
<accession>A0A5M6D156</accession>
<evidence type="ECO:0000256" key="4">
    <source>
        <dbReference type="ARBA" id="ARBA00022833"/>
    </source>
</evidence>
<proteinExistence type="predicted"/>
<dbReference type="SUPFAM" id="SSF55031">
    <property type="entry name" value="Bacterial exopeptidase dimerisation domain"/>
    <property type="match status" value="1"/>
</dbReference>
<evidence type="ECO:0000256" key="5">
    <source>
        <dbReference type="SAM" id="SignalP"/>
    </source>
</evidence>
<evidence type="ECO:0000256" key="3">
    <source>
        <dbReference type="ARBA" id="ARBA00022801"/>
    </source>
</evidence>
<organism evidence="7 8">
    <name type="scientific">Adhaeribacter rhizoryzae</name>
    <dbReference type="NCBI Taxonomy" id="2607907"/>
    <lineage>
        <taxon>Bacteria</taxon>
        <taxon>Pseudomonadati</taxon>
        <taxon>Bacteroidota</taxon>
        <taxon>Cytophagia</taxon>
        <taxon>Cytophagales</taxon>
        <taxon>Hymenobacteraceae</taxon>
        <taxon>Adhaeribacter</taxon>
    </lineage>
</organism>
<feature type="domain" description="Peptidase M20 dimerisation" evidence="6">
    <location>
        <begin position="219"/>
        <end position="335"/>
    </location>
</feature>
<dbReference type="PANTHER" id="PTHR43808:SF32">
    <property type="entry name" value="ARGE_DAPE-RELATED DEACYLASE"/>
    <property type="match status" value="1"/>
</dbReference>
<gene>
    <name evidence="7" type="ORF">F0145_21310</name>
</gene>
<keyword evidence="8" id="KW-1185">Reference proteome</keyword>
<name>A0A5M6D156_9BACT</name>
<dbReference type="InterPro" id="IPR002933">
    <property type="entry name" value="Peptidase_M20"/>
</dbReference>
<evidence type="ECO:0000313" key="8">
    <source>
        <dbReference type="Proteomes" id="UP000323426"/>
    </source>
</evidence>
<dbReference type="PROSITE" id="PS00758">
    <property type="entry name" value="ARGE_DAPE_CPG2_1"/>
    <property type="match status" value="1"/>
</dbReference>
<dbReference type="Pfam" id="PF01546">
    <property type="entry name" value="Peptidase_M20"/>
    <property type="match status" value="1"/>
</dbReference>
<dbReference type="Gene3D" id="3.40.630.10">
    <property type="entry name" value="Zn peptidases"/>
    <property type="match status" value="1"/>
</dbReference>
<dbReference type="InterPro" id="IPR011650">
    <property type="entry name" value="Peptidase_M20_dimer"/>
</dbReference>
<dbReference type="PANTHER" id="PTHR43808">
    <property type="entry name" value="ACETYLORNITHINE DEACETYLASE"/>
    <property type="match status" value="1"/>
</dbReference>
<evidence type="ECO:0000256" key="2">
    <source>
        <dbReference type="ARBA" id="ARBA00022723"/>
    </source>
</evidence>
<evidence type="ECO:0000259" key="6">
    <source>
        <dbReference type="Pfam" id="PF07687"/>
    </source>
</evidence>
<dbReference type="AlphaFoldDB" id="A0A5M6D156"/>
<protein>
    <submittedName>
        <fullName evidence="7">M20 family metallopeptidase</fullName>
    </submittedName>
</protein>
<comment type="cofactor">
    <cofactor evidence="1">
        <name>Zn(2+)</name>
        <dbReference type="ChEBI" id="CHEBI:29105"/>
    </cofactor>
</comment>
<dbReference type="Proteomes" id="UP000323426">
    <property type="component" value="Unassembled WGS sequence"/>
</dbReference>
<keyword evidence="3" id="KW-0378">Hydrolase</keyword>
<dbReference type="InterPro" id="IPR036264">
    <property type="entry name" value="Bact_exopeptidase_dim_dom"/>
</dbReference>
<dbReference type="RefSeq" id="WP_150091900.1">
    <property type="nucleotide sequence ID" value="NZ_VWSF01000023.1"/>
</dbReference>
<dbReference type="EMBL" id="VWSF01000023">
    <property type="protein sequence ID" value="KAA5541231.1"/>
    <property type="molecule type" value="Genomic_DNA"/>
</dbReference>
<evidence type="ECO:0000313" key="7">
    <source>
        <dbReference type="EMBL" id="KAA5541231.1"/>
    </source>
</evidence>
<reference evidence="7 8" key="1">
    <citation type="submission" date="2019-09" db="EMBL/GenBank/DDBJ databases">
        <title>Genome sequence and assembly of Adhaeribacter sp.</title>
        <authorList>
            <person name="Chhetri G."/>
        </authorList>
    </citation>
    <scope>NUCLEOTIDE SEQUENCE [LARGE SCALE GENOMIC DNA]</scope>
    <source>
        <strain evidence="7 8">DK36</strain>
    </source>
</reference>
<evidence type="ECO:0000256" key="1">
    <source>
        <dbReference type="ARBA" id="ARBA00001947"/>
    </source>
</evidence>